<dbReference type="GO" id="GO:0031956">
    <property type="term" value="F:medium-chain fatty acid-CoA ligase activity"/>
    <property type="evidence" value="ECO:0007669"/>
    <property type="project" value="TreeGrafter"/>
</dbReference>
<feature type="domain" description="AB hydrolase-1" evidence="5">
    <location>
        <begin position="54"/>
        <end position="294"/>
    </location>
</feature>
<evidence type="ECO:0000256" key="2">
    <source>
        <dbReference type="ARBA" id="ARBA00022598"/>
    </source>
</evidence>
<dbReference type="EMBL" id="CAFBOZ010000166">
    <property type="protein sequence ID" value="CAB5010340.1"/>
    <property type="molecule type" value="Genomic_DNA"/>
</dbReference>
<dbReference type="AlphaFoldDB" id="A0A6J7PXS9"/>
<dbReference type="PANTHER" id="PTHR43201">
    <property type="entry name" value="ACYL-COA SYNTHETASE"/>
    <property type="match status" value="1"/>
</dbReference>
<dbReference type="PANTHER" id="PTHR43201:SF5">
    <property type="entry name" value="MEDIUM-CHAIN ACYL-COA LIGASE ACSF2, MITOCHONDRIAL"/>
    <property type="match status" value="1"/>
</dbReference>
<dbReference type="InterPro" id="IPR045851">
    <property type="entry name" value="AMP-bd_C_sf"/>
</dbReference>
<feature type="region of interest" description="Disordered" evidence="3">
    <location>
        <begin position="317"/>
        <end position="348"/>
    </location>
</feature>
<reference evidence="6" key="1">
    <citation type="submission" date="2020-05" db="EMBL/GenBank/DDBJ databases">
        <authorList>
            <person name="Chiriac C."/>
            <person name="Salcher M."/>
            <person name="Ghai R."/>
            <person name="Kavagutti S V."/>
        </authorList>
    </citation>
    <scope>NUCLEOTIDE SEQUENCE</scope>
</reference>
<evidence type="ECO:0000259" key="5">
    <source>
        <dbReference type="Pfam" id="PF00561"/>
    </source>
</evidence>
<name>A0A6J7PXS9_9ZZZZ</name>
<evidence type="ECO:0000256" key="1">
    <source>
        <dbReference type="ARBA" id="ARBA00006432"/>
    </source>
</evidence>
<organism evidence="6">
    <name type="scientific">freshwater metagenome</name>
    <dbReference type="NCBI Taxonomy" id="449393"/>
    <lineage>
        <taxon>unclassified sequences</taxon>
        <taxon>metagenomes</taxon>
        <taxon>ecological metagenomes</taxon>
    </lineage>
</organism>
<proteinExistence type="inferred from homology"/>
<dbReference type="PRINTS" id="PR00111">
    <property type="entry name" value="ABHYDROLASE"/>
</dbReference>
<dbReference type="SUPFAM" id="SSF56801">
    <property type="entry name" value="Acetyl-CoA synthetase-like"/>
    <property type="match status" value="1"/>
</dbReference>
<evidence type="ECO:0000256" key="3">
    <source>
        <dbReference type="SAM" id="MobiDB-lite"/>
    </source>
</evidence>
<dbReference type="Gene3D" id="3.30.300.30">
    <property type="match status" value="1"/>
</dbReference>
<evidence type="ECO:0000313" key="6">
    <source>
        <dbReference type="EMBL" id="CAB5010340.1"/>
    </source>
</evidence>
<protein>
    <submittedName>
        <fullName evidence="6">Unannotated protein</fullName>
    </submittedName>
</protein>
<dbReference type="InterPro" id="IPR000873">
    <property type="entry name" value="AMP-dep_synth/lig_dom"/>
</dbReference>
<dbReference type="InterPro" id="IPR029058">
    <property type="entry name" value="AB_hydrolase_fold"/>
</dbReference>
<dbReference type="Gene3D" id="3.40.50.12780">
    <property type="entry name" value="N-terminal domain of ligase-like"/>
    <property type="match status" value="1"/>
</dbReference>
<accession>A0A6J7PXS9</accession>
<evidence type="ECO:0000259" key="4">
    <source>
        <dbReference type="Pfam" id="PF00501"/>
    </source>
</evidence>
<sequence length="886" mass="92220">MTDARPSPSITVPELEGLEPAWSRSVAFVDSDGIARRVQALDSWNAVDGTPELTLLCVHGNPTWSYLWRRVLALAPAQWRVIAVDQVGMGFSDRLSDTDGPRRLAQRVNDLGHITEALAVEGPVATVAHDWGGPVSLGWALAHPDQLAAVVLANTAVTQPPGSPAPALIRALRIPGVLPAMTVRSTVFVRGALALGRGRLDPPVRQGFLAPYQTAARRRSIGDFVADIPLDDSHPSYATLAGIAEGVRQLTVPVLLLWGPDDPVFGDLYLTDLIERLPHADVHRYEGTSHLVTEQAPAAIPDLVRWLSVTSGVKGTPMPASEIDRPHLPPQTPRLPAPPAPAAPPPHLLSSLRARSADDSTAVVELGDKPRAVTWRILAQRVDELAAGLSAAGVLPGDRVALLIPPGADLTACVYACWRMGAVIVAVDAGLGARGMGRALRGAAPDHLIAIPKGLALVRSLRLRISGVRVVVGSLTPIARALGAQRALVDLIPLGAGTDVPEMGESSVEAAVVFTSGATGPAKGVVYRRAALEAQRDSLRELYSIGPDDALVAAFAPWAVLGPALGIPSAVPDMDVTSPGSLSARALADAAVAVRATMVWASPAALRSAVSSAGDLSPLQRRGLAGVRLLMSAGAPVAVSLLEDALELMPGAEPHTPYGMTEVLPVSDISLAELRAAGRGDGVCVGVPIVGVTVAISSLGADGTTDDKPSTVPNVTGEILVKAAHGKDRYDRLWATEAAASPPGGWHRTGDVGHLDDQGRLWVEGRLQHVITTDRGPVTPVGVEQTVELLDSVRQAAAVGVGPRGTQQVVVVVVPVAGVGRSEVLASLDLIDQVRAAAVSTPVAAVLVRDSLPVDTRHNSKIDRAALARWAADVLAGRPSDGQDAS</sequence>
<dbReference type="InterPro" id="IPR042099">
    <property type="entry name" value="ANL_N_sf"/>
</dbReference>
<dbReference type="Pfam" id="PF00561">
    <property type="entry name" value="Abhydrolase_1"/>
    <property type="match status" value="1"/>
</dbReference>
<dbReference type="Gene3D" id="3.40.50.1820">
    <property type="entry name" value="alpha/beta hydrolase"/>
    <property type="match status" value="1"/>
</dbReference>
<dbReference type="SUPFAM" id="SSF53474">
    <property type="entry name" value="alpha/beta-Hydrolases"/>
    <property type="match status" value="1"/>
</dbReference>
<comment type="similarity">
    <text evidence="1">Belongs to the ATP-dependent AMP-binding enzyme family.</text>
</comment>
<dbReference type="InterPro" id="IPR000073">
    <property type="entry name" value="AB_hydrolase_1"/>
</dbReference>
<feature type="compositionally biased region" description="Pro residues" evidence="3">
    <location>
        <begin position="328"/>
        <end position="347"/>
    </location>
</feature>
<dbReference type="GO" id="GO:0006631">
    <property type="term" value="P:fatty acid metabolic process"/>
    <property type="evidence" value="ECO:0007669"/>
    <property type="project" value="TreeGrafter"/>
</dbReference>
<feature type="domain" description="AMP-dependent synthetase/ligase" evidence="4">
    <location>
        <begin position="354"/>
        <end position="723"/>
    </location>
</feature>
<keyword evidence="2" id="KW-0436">Ligase</keyword>
<dbReference type="Pfam" id="PF00501">
    <property type="entry name" value="AMP-binding"/>
    <property type="match status" value="1"/>
</dbReference>
<gene>
    <name evidence="6" type="ORF">UFOPK3992_01192</name>
</gene>